<dbReference type="PROSITE" id="PS00941">
    <property type="entry name" value="CARBOXYLESTERASE_B_2"/>
    <property type="match status" value="1"/>
</dbReference>
<protein>
    <recommendedName>
        <fullName evidence="3">Carboxylic ester hydrolase</fullName>
        <ecNumber evidence="3">3.1.1.-</ecNumber>
    </recommendedName>
</protein>
<evidence type="ECO:0000256" key="1">
    <source>
        <dbReference type="ARBA" id="ARBA00005964"/>
    </source>
</evidence>
<accession>A0A845AC83</accession>
<dbReference type="InterPro" id="IPR019826">
    <property type="entry name" value="Carboxylesterase_B_AS"/>
</dbReference>
<gene>
    <name evidence="5" type="ORF">GRI58_03360</name>
</gene>
<dbReference type="PROSITE" id="PS00122">
    <property type="entry name" value="CARBOXYLESTERASE_B_1"/>
    <property type="match status" value="1"/>
</dbReference>
<feature type="chain" id="PRO_5033096923" description="Carboxylic ester hydrolase" evidence="3">
    <location>
        <begin position="21"/>
        <end position="498"/>
    </location>
</feature>
<dbReference type="SUPFAM" id="SSF53474">
    <property type="entry name" value="alpha/beta-Hydrolases"/>
    <property type="match status" value="1"/>
</dbReference>
<dbReference type="InterPro" id="IPR019819">
    <property type="entry name" value="Carboxylesterase_B_CS"/>
</dbReference>
<feature type="signal peptide" evidence="3">
    <location>
        <begin position="1"/>
        <end position="20"/>
    </location>
</feature>
<dbReference type="InterPro" id="IPR029058">
    <property type="entry name" value="AB_hydrolase_fold"/>
</dbReference>
<dbReference type="InterPro" id="IPR050309">
    <property type="entry name" value="Type-B_Carboxylest/Lipase"/>
</dbReference>
<comment type="similarity">
    <text evidence="1 3">Belongs to the type-B carboxylesterase/lipase family.</text>
</comment>
<proteinExistence type="inferred from homology"/>
<evidence type="ECO:0000259" key="4">
    <source>
        <dbReference type="Pfam" id="PF00135"/>
    </source>
</evidence>
<evidence type="ECO:0000313" key="6">
    <source>
        <dbReference type="Proteomes" id="UP000439780"/>
    </source>
</evidence>
<evidence type="ECO:0000256" key="3">
    <source>
        <dbReference type="RuleBase" id="RU361235"/>
    </source>
</evidence>
<organism evidence="5 6">
    <name type="scientific">Qipengyuania algicida</name>
    <dbReference type="NCBI Taxonomy" id="1836209"/>
    <lineage>
        <taxon>Bacteria</taxon>
        <taxon>Pseudomonadati</taxon>
        <taxon>Pseudomonadota</taxon>
        <taxon>Alphaproteobacteria</taxon>
        <taxon>Sphingomonadales</taxon>
        <taxon>Erythrobacteraceae</taxon>
        <taxon>Qipengyuania</taxon>
    </lineage>
</organism>
<dbReference type="InterPro" id="IPR002018">
    <property type="entry name" value="CarbesteraseB"/>
</dbReference>
<dbReference type="Proteomes" id="UP000439780">
    <property type="component" value="Unassembled WGS sequence"/>
</dbReference>
<dbReference type="AlphaFoldDB" id="A0A845AC83"/>
<name>A0A845AC83_9SPHN</name>
<keyword evidence="6" id="KW-1185">Reference proteome</keyword>
<evidence type="ECO:0000256" key="2">
    <source>
        <dbReference type="ARBA" id="ARBA00022801"/>
    </source>
</evidence>
<comment type="caution">
    <text evidence="5">The sequence shown here is derived from an EMBL/GenBank/DDBJ whole genome shotgun (WGS) entry which is preliminary data.</text>
</comment>
<keyword evidence="3" id="KW-0732">Signal</keyword>
<dbReference type="Pfam" id="PF00135">
    <property type="entry name" value="COesterase"/>
    <property type="match status" value="2"/>
</dbReference>
<dbReference type="EC" id="3.1.1.-" evidence="3"/>
<dbReference type="EMBL" id="WTYA01000002">
    <property type="protein sequence ID" value="MXP27860.1"/>
    <property type="molecule type" value="Genomic_DNA"/>
</dbReference>
<sequence>MWKPALAMSATMVLAAPAIAQRVTIDQGALQGASDGPSTAFRGIPYAAKPIGPNRWRAPQPAPHWTGVKAATRYGPDCSQAPFPPDAAPIRTTPQEDCLYLNVWQPKGTQPSAKLPVMVWIYGGGFVNGGTSPAVYSGKNFARDGIVFVSFNYRLGRFGFFAHPGLEKEGFGGNFGFMDQISALKWVQKNIAAFGGDASNVTVFGESAGGMSVNTLLQSPLARGLFGKAIIESGGGRDRVVPIPTMAEGAKAADRFAPGDNAAQLRAIPAKRITGDLSLSKMNQPDYSGPMVDGKTVLGQSVDSAEAGLYARVPVMIGTNSADGFPGTDDKTKVFDGFGQDKAEAMKLYDPNGDKPGFQVATDASADAAMIEPARAIARALAPHQPVYLYRFAYQMPGDWAERVGGAPHASEIPYVFDTVAARAVPMIPAEAPVATLTHRYWVNFAKCGSPDCGGEVPAWPKATATDTSVQMIDANGARHETDPLIARLDFTERRATQ</sequence>
<dbReference type="Gene3D" id="3.40.50.1820">
    <property type="entry name" value="alpha/beta hydrolase"/>
    <property type="match status" value="1"/>
</dbReference>
<keyword evidence="2 3" id="KW-0378">Hydrolase</keyword>
<dbReference type="OrthoDB" id="9771666at2"/>
<feature type="domain" description="Carboxylesterase type B" evidence="4">
    <location>
        <begin position="362"/>
        <end position="480"/>
    </location>
</feature>
<dbReference type="PANTHER" id="PTHR11559">
    <property type="entry name" value="CARBOXYLESTERASE"/>
    <property type="match status" value="1"/>
</dbReference>
<feature type="domain" description="Carboxylesterase type B" evidence="4">
    <location>
        <begin position="21"/>
        <end position="325"/>
    </location>
</feature>
<evidence type="ECO:0000313" key="5">
    <source>
        <dbReference type="EMBL" id="MXP27860.1"/>
    </source>
</evidence>
<dbReference type="GO" id="GO:0016787">
    <property type="term" value="F:hydrolase activity"/>
    <property type="evidence" value="ECO:0007669"/>
    <property type="project" value="UniProtKB-KW"/>
</dbReference>
<reference evidence="5 6" key="1">
    <citation type="submission" date="2019-12" db="EMBL/GenBank/DDBJ databases">
        <title>Genomic-based taxomic classification of the family Erythrobacteraceae.</title>
        <authorList>
            <person name="Xu L."/>
        </authorList>
    </citation>
    <scope>NUCLEOTIDE SEQUENCE [LARGE SCALE GENOMIC DNA]</scope>
    <source>
        <strain evidence="5 6">KEMB 9005-328</strain>
    </source>
</reference>